<gene>
    <name evidence="2" type="ORF">B1H18_04680</name>
</gene>
<name>A0A1V4AFG5_9ACTN</name>
<protein>
    <recommendedName>
        <fullName evidence="4">Serine-threonine protein kinase</fullName>
    </recommendedName>
</protein>
<feature type="region of interest" description="Disordered" evidence="1">
    <location>
        <begin position="1"/>
        <end position="32"/>
    </location>
</feature>
<dbReference type="InterPro" id="IPR029058">
    <property type="entry name" value="AB_hydrolase_fold"/>
</dbReference>
<dbReference type="STRING" id="83656.B1H18_04680"/>
<dbReference type="Proteomes" id="UP000190539">
    <property type="component" value="Unassembled WGS sequence"/>
</dbReference>
<proteinExistence type="predicted"/>
<dbReference type="SUPFAM" id="SSF53474">
    <property type="entry name" value="alpha/beta-Hydrolases"/>
    <property type="match status" value="1"/>
</dbReference>
<evidence type="ECO:0000256" key="1">
    <source>
        <dbReference type="SAM" id="MobiDB-lite"/>
    </source>
</evidence>
<evidence type="ECO:0008006" key="4">
    <source>
        <dbReference type="Google" id="ProtNLM"/>
    </source>
</evidence>
<reference evidence="2 3" key="1">
    <citation type="submission" date="2017-02" db="EMBL/GenBank/DDBJ databases">
        <title>Draft Genome Sequence of Streptomyces tsukubaensis F601, a Producer of the immunosuppressant tacrolimus FK506.</title>
        <authorList>
            <person name="Zong G."/>
            <person name="Zhong C."/>
            <person name="Fu J."/>
            <person name="Qin R."/>
            <person name="Cao G."/>
        </authorList>
    </citation>
    <scope>NUCLEOTIDE SEQUENCE [LARGE SCALE GENOMIC DNA]</scope>
    <source>
        <strain evidence="2 3">F601</strain>
    </source>
</reference>
<dbReference type="OrthoDB" id="280053at2"/>
<dbReference type="EMBL" id="MVFC01000002">
    <property type="protein sequence ID" value="OON82324.1"/>
    <property type="molecule type" value="Genomic_DNA"/>
</dbReference>
<organism evidence="2 3">
    <name type="scientific">Streptomyces tsukubensis</name>
    <dbReference type="NCBI Taxonomy" id="83656"/>
    <lineage>
        <taxon>Bacteria</taxon>
        <taxon>Bacillati</taxon>
        <taxon>Actinomycetota</taxon>
        <taxon>Actinomycetes</taxon>
        <taxon>Kitasatosporales</taxon>
        <taxon>Streptomycetaceae</taxon>
        <taxon>Streptomyces</taxon>
    </lineage>
</organism>
<comment type="caution">
    <text evidence="2">The sequence shown here is derived from an EMBL/GenBank/DDBJ whole genome shotgun (WGS) entry which is preliminary data.</text>
</comment>
<evidence type="ECO:0000313" key="2">
    <source>
        <dbReference type="EMBL" id="OON82324.1"/>
    </source>
</evidence>
<dbReference type="AlphaFoldDB" id="A0A1V4AFG5"/>
<evidence type="ECO:0000313" key="3">
    <source>
        <dbReference type="Proteomes" id="UP000190539"/>
    </source>
</evidence>
<keyword evidence="3" id="KW-1185">Reference proteome</keyword>
<sequence>MWGRVETAARGGAPSWTPSFDSEGNPDTPEADRLTAEAAGSGITDLVVFAHPWHNDPDLAAALHNRFLSLVGEEAGPGFALGYAGVCWPSMRFGGEPEPGLALDGSTAAGPSLDESTRSALAGVFPGCEQIVDEAADLLRGGRESKSALDDFGRLVRRLVEVRLEGTRAAFASDTEEEHGMPQSDPGMLFDDAASVCRGFTDALMETGAPATKDAVASEALGPLWHGARELLRQAVYYALKRRAGAVGQLGLGPLLGRVAREAPRVRVHLVGHSSGARLVAFALRGLPSGVETVASVTLLQPAFSHYAFASHMPYQSRGGGVLREQARRVAGPVVCATSRHDTELRVFYPLASRMGGDVSGLMGPGHKWGALGYNGFQAVEGTRHLSLESALKEGLGGGGCVSVDASAVVREGPSPVGAHHDICHRELAALVATAGRFGRAAATKGT</sequence>
<accession>A0A1V4AFG5</accession>